<feature type="coiled-coil region" evidence="1">
    <location>
        <begin position="457"/>
        <end position="568"/>
    </location>
</feature>
<feature type="compositionally biased region" description="Basic and acidic residues" evidence="2">
    <location>
        <begin position="237"/>
        <end position="251"/>
    </location>
</feature>
<evidence type="ECO:0000256" key="1">
    <source>
        <dbReference type="SAM" id="Coils"/>
    </source>
</evidence>
<dbReference type="EMBL" id="JARO02001120">
    <property type="protein sequence ID" value="KPP76413.1"/>
    <property type="molecule type" value="Genomic_DNA"/>
</dbReference>
<feature type="region of interest" description="Disordered" evidence="2">
    <location>
        <begin position="103"/>
        <end position="128"/>
    </location>
</feature>
<dbReference type="PANTHER" id="PTHR46349">
    <property type="entry name" value="CINGULIN-LIKE PROTEIN 1-RELATED"/>
    <property type="match status" value="1"/>
</dbReference>
<feature type="compositionally biased region" description="Low complexity" evidence="2">
    <location>
        <begin position="299"/>
        <end position="310"/>
    </location>
</feature>
<dbReference type="GO" id="GO:0005923">
    <property type="term" value="C:bicellular tight junction"/>
    <property type="evidence" value="ECO:0007669"/>
    <property type="project" value="TreeGrafter"/>
</dbReference>
<gene>
    <name evidence="3" type="ORF">Z043_104244</name>
</gene>
<feature type="compositionally biased region" description="Basic and acidic residues" evidence="2">
    <location>
        <begin position="287"/>
        <end position="297"/>
    </location>
</feature>
<feature type="region of interest" description="Disordered" evidence="2">
    <location>
        <begin position="175"/>
        <end position="319"/>
    </location>
</feature>
<feature type="compositionally biased region" description="Basic and acidic residues" evidence="2">
    <location>
        <begin position="207"/>
        <end position="224"/>
    </location>
</feature>
<dbReference type="AlphaFoldDB" id="A0A0P7UPJ9"/>
<dbReference type="PANTHER" id="PTHR46349:SF2">
    <property type="entry name" value="CINGULIN-LIKE PROTEIN 1"/>
    <property type="match status" value="1"/>
</dbReference>
<keyword evidence="1" id="KW-0175">Coiled coil</keyword>
<name>A0A0P7UPJ9_SCLFO</name>
<dbReference type="Proteomes" id="UP000034805">
    <property type="component" value="Unassembled WGS sequence"/>
</dbReference>
<evidence type="ECO:0000313" key="4">
    <source>
        <dbReference type="Proteomes" id="UP000034805"/>
    </source>
</evidence>
<proteinExistence type="predicted"/>
<feature type="compositionally biased region" description="Polar residues" evidence="2">
    <location>
        <begin position="225"/>
        <end position="236"/>
    </location>
</feature>
<organism evidence="3 4">
    <name type="scientific">Scleropages formosus</name>
    <name type="common">Asian bonytongue</name>
    <name type="synonym">Osteoglossum formosum</name>
    <dbReference type="NCBI Taxonomy" id="113540"/>
    <lineage>
        <taxon>Eukaryota</taxon>
        <taxon>Metazoa</taxon>
        <taxon>Chordata</taxon>
        <taxon>Craniata</taxon>
        <taxon>Vertebrata</taxon>
        <taxon>Euteleostomi</taxon>
        <taxon>Actinopterygii</taxon>
        <taxon>Neopterygii</taxon>
        <taxon>Teleostei</taxon>
        <taxon>Osteoglossocephala</taxon>
        <taxon>Osteoglossomorpha</taxon>
        <taxon>Osteoglossiformes</taxon>
        <taxon>Osteoglossidae</taxon>
        <taxon>Scleropages</taxon>
    </lineage>
</organism>
<feature type="compositionally biased region" description="Low complexity" evidence="2">
    <location>
        <begin position="179"/>
        <end position="199"/>
    </location>
</feature>
<evidence type="ECO:0000256" key="2">
    <source>
        <dbReference type="SAM" id="MobiDB-lite"/>
    </source>
</evidence>
<accession>A0A0P7UPJ9</accession>
<evidence type="ECO:0000313" key="3">
    <source>
        <dbReference type="EMBL" id="KPP76413.1"/>
    </source>
</evidence>
<protein>
    <submittedName>
        <fullName evidence="3">Uncharacterized protein</fullName>
    </submittedName>
</protein>
<feature type="coiled-coil region" evidence="1">
    <location>
        <begin position="352"/>
        <end position="428"/>
    </location>
</feature>
<comment type="caution">
    <text evidence="3">The sequence shown here is derived from an EMBL/GenBank/DDBJ whole genome shotgun (WGS) entry which is preliminary data.</text>
</comment>
<dbReference type="GO" id="GO:0150105">
    <property type="term" value="P:protein localization to cell-cell junction"/>
    <property type="evidence" value="ECO:0007669"/>
    <property type="project" value="TreeGrafter"/>
</dbReference>
<sequence length="606" mass="67367">MMLYSSPVLRTSMATVREPGDYMSVLVKQVFLQQLRLGQGQEPPVKWDAPGCCRTSRFGATPGSTESAIAPVALPRAVSRRPLASAPRRLAVGIATEAITAGEISENGEKRERGPPNTSTAIPTKSPAEELMENITIETQSSAGFDSKAGVATNKALLRTESDLKKSRNVKNLIHKFSGGESPQSSPSGSPTTTESSPGKISTGKLCAEKHTSETALTETKKTENGSASGQNQVDVTKSDKNGESDFDPNKQPESPPSEEEPSHPKVSQNPKYQLFLGSDVLGNSSRDPDGTTRENGPRNSRWESNSSRSGPNNYRGSLESLASRDWDTMSDKAAANMLSMRPAAPSKRDFIEELTAQLDAVQKRNQFLEAESIELDKERNQIRFEMRGLLVQIGDLQRINTQLQVEMKKTRERITELETDNGMMNERFGKQESELKEAREMMVEAHTQEYAFNFLQQSLKNKIKDHEEALEKQTQQMQALSEKLWHAERELEELKAEKQLREKKTGDLNSTVMRLEAELGEALKAASQADAERRLYQKLKDDAQARVEELEESLLERAQELQKTQQTVIRLQGEVGDVQRHGPLLHIAVPLLPNPSPLCIFFSWP</sequence>
<reference evidence="3 4" key="1">
    <citation type="submission" date="2015-08" db="EMBL/GenBank/DDBJ databases">
        <title>The genome of the Asian arowana (Scleropages formosus).</title>
        <authorList>
            <person name="Tan M.H."/>
            <person name="Gan H.M."/>
            <person name="Croft L.J."/>
            <person name="Austin C.M."/>
        </authorList>
    </citation>
    <scope>NUCLEOTIDE SEQUENCE [LARGE SCALE GENOMIC DNA]</scope>
    <source>
        <strain evidence="3">Aro1</strain>
    </source>
</reference>